<dbReference type="EC" id="2.7.13.3" evidence="2"/>
<evidence type="ECO:0000256" key="5">
    <source>
        <dbReference type="ARBA" id="ARBA00022777"/>
    </source>
</evidence>
<keyword evidence="6" id="KW-0472">Membrane</keyword>
<dbReference type="GO" id="GO:0007234">
    <property type="term" value="P:osmosensory signaling via phosphorelay pathway"/>
    <property type="evidence" value="ECO:0007669"/>
    <property type="project" value="TreeGrafter"/>
</dbReference>
<dbReference type="Gene3D" id="1.10.287.130">
    <property type="match status" value="1"/>
</dbReference>
<feature type="signal peptide" evidence="7">
    <location>
        <begin position="1"/>
        <end position="21"/>
    </location>
</feature>
<keyword evidence="5" id="KW-0418">Kinase</keyword>
<dbReference type="GO" id="GO:0030295">
    <property type="term" value="F:protein kinase activator activity"/>
    <property type="evidence" value="ECO:0007669"/>
    <property type="project" value="TreeGrafter"/>
</dbReference>
<dbReference type="InterPro" id="IPR050351">
    <property type="entry name" value="BphY/WalK/GraS-like"/>
</dbReference>
<dbReference type="CDD" id="cd00075">
    <property type="entry name" value="HATPase"/>
    <property type="match status" value="1"/>
</dbReference>
<dbReference type="SMART" id="SM00387">
    <property type="entry name" value="HATPase_c"/>
    <property type="match status" value="1"/>
</dbReference>
<proteinExistence type="predicted"/>
<accession>A0A6J4H457</accession>
<dbReference type="EMBL" id="CADCTQ010000003">
    <property type="protein sequence ID" value="CAA9212621.1"/>
    <property type="molecule type" value="Genomic_DNA"/>
</dbReference>
<reference evidence="9" key="1">
    <citation type="submission" date="2020-02" db="EMBL/GenBank/DDBJ databases">
        <authorList>
            <person name="Meier V. D."/>
        </authorList>
    </citation>
    <scope>NUCLEOTIDE SEQUENCE</scope>
    <source>
        <strain evidence="9">AVDCRST_MAG56</strain>
    </source>
</reference>
<dbReference type="PANTHER" id="PTHR42878">
    <property type="entry name" value="TWO-COMPONENT HISTIDINE KINASE"/>
    <property type="match status" value="1"/>
</dbReference>
<dbReference type="PRINTS" id="PR00344">
    <property type="entry name" value="BCTRLSENSOR"/>
</dbReference>
<dbReference type="InterPro" id="IPR036097">
    <property type="entry name" value="HisK_dim/P_sf"/>
</dbReference>
<evidence type="ECO:0000256" key="7">
    <source>
        <dbReference type="SAM" id="SignalP"/>
    </source>
</evidence>
<keyword evidence="6" id="KW-0812">Transmembrane</keyword>
<dbReference type="AlphaFoldDB" id="A0A6J4H457"/>
<dbReference type="Pfam" id="PF02518">
    <property type="entry name" value="HATPase_c"/>
    <property type="match status" value="1"/>
</dbReference>
<evidence type="ECO:0000256" key="6">
    <source>
        <dbReference type="SAM" id="Phobius"/>
    </source>
</evidence>
<protein>
    <recommendedName>
        <fullName evidence="2">histidine kinase</fullName>
        <ecNumber evidence="2">2.7.13.3</ecNumber>
    </recommendedName>
</protein>
<dbReference type="InterPro" id="IPR004358">
    <property type="entry name" value="Sig_transdc_His_kin-like_C"/>
</dbReference>
<gene>
    <name evidence="9" type="ORF">AVDCRST_MAG56-40</name>
</gene>
<comment type="catalytic activity">
    <reaction evidence="1">
        <text>ATP + protein L-histidine = ADP + protein N-phospho-L-histidine.</text>
        <dbReference type="EC" id="2.7.13.3"/>
    </reaction>
</comment>
<dbReference type="InterPro" id="IPR005467">
    <property type="entry name" value="His_kinase_dom"/>
</dbReference>
<dbReference type="PROSITE" id="PS50109">
    <property type="entry name" value="HIS_KIN"/>
    <property type="match status" value="1"/>
</dbReference>
<dbReference type="InterPro" id="IPR003594">
    <property type="entry name" value="HATPase_dom"/>
</dbReference>
<dbReference type="GO" id="GO:0000156">
    <property type="term" value="F:phosphorelay response regulator activity"/>
    <property type="evidence" value="ECO:0007669"/>
    <property type="project" value="TreeGrafter"/>
</dbReference>
<keyword evidence="3" id="KW-0597">Phosphoprotein</keyword>
<evidence type="ECO:0000256" key="2">
    <source>
        <dbReference type="ARBA" id="ARBA00012438"/>
    </source>
</evidence>
<keyword evidence="4" id="KW-0808">Transferase</keyword>
<dbReference type="CDD" id="cd00082">
    <property type="entry name" value="HisKA"/>
    <property type="match status" value="1"/>
</dbReference>
<evidence type="ECO:0000256" key="4">
    <source>
        <dbReference type="ARBA" id="ARBA00022679"/>
    </source>
</evidence>
<keyword evidence="7" id="KW-0732">Signal</keyword>
<dbReference type="InterPro" id="IPR003661">
    <property type="entry name" value="HisK_dim/P_dom"/>
</dbReference>
<dbReference type="InterPro" id="IPR036890">
    <property type="entry name" value="HATPase_C_sf"/>
</dbReference>
<dbReference type="SUPFAM" id="SSF55874">
    <property type="entry name" value="ATPase domain of HSP90 chaperone/DNA topoisomerase II/histidine kinase"/>
    <property type="match status" value="1"/>
</dbReference>
<dbReference type="PANTHER" id="PTHR42878:SF12">
    <property type="entry name" value="SENSOR HISTIDINE KINASE YCBM"/>
    <property type="match status" value="1"/>
</dbReference>
<dbReference type="SUPFAM" id="SSF47384">
    <property type="entry name" value="Homodimeric domain of signal transducing histidine kinase"/>
    <property type="match status" value="1"/>
</dbReference>
<sequence>MRKLYCLISLLALIAILCTGAYCQSPRTANHQPALAASNDAQRTADAREGQRILMWAGWIIGAFFVACTLYLAVERRRVVASKDAELAGKSQELLIIQEQVNQTNEELMAINANLESIVEERTLKLSKVNCELDMFLYRSSHDLRRPVTTLMGLVEVSKLGFDENTAKYLFSKINDTAVHMDTMLEKFFMINTINHESTEIGEVNFEEILDSVQHSSLVHNYAEQVQFDVVVEPGIRIVADPQLITFILKNLIDNAIVFRCKDGKRQPVIRIEVRPVGNAVGISVHDNGIGIAEANLSEIFTLFYRGSEASKGNGLGLYVVRKAIEKLNGNITVSSRLNEFTCFHITLPPSANVQIQTEAAARPVLITA</sequence>
<organism evidence="9">
    <name type="scientific">uncultured Cytophagales bacterium</name>
    <dbReference type="NCBI Taxonomy" id="158755"/>
    <lineage>
        <taxon>Bacteria</taxon>
        <taxon>Pseudomonadati</taxon>
        <taxon>Bacteroidota</taxon>
        <taxon>Sphingobacteriia</taxon>
        <taxon>Sphingobacteriales</taxon>
        <taxon>environmental samples</taxon>
    </lineage>
</organism>
<evidence type="ECO:0000256" key="3">
    <source>
        <dbReference type="ARBA" id="ARBA00022553"/>
    </source>
</evidence>
<feature type="domain" description="Histidine kinase" evidence="8">
    <location>
        <begin position="139"/>
        <end position="352"/>
    </location>
</feature>
<feature type="transmembrane region" description="Helical" evidence="6">
    <location>
        <begin position="53"/>
        <end position="74"/>
    </location>
</feature>
<evidence type="ECO:0000259" key="8">
    <source>
        <dbReference type="PROSITE" id="PS50109"/>
    </source>
</evidence>
<evidence type="ECO:0000313" key="9">
    <source>
        <dbReference type="EMBL" id="CAA9212621.1"/>
    </source>
</evidence>
<evidence type="ECO:0000256" key="1">
    <source>
        <dbReference type="ARBA" id="ARBA00000085"/>
    </source>
</evidence>
<name>A0A6J4H457_9SPHI</name>
<dbReference type="SMART" id="SM00388">
    <property type="entry name" value="HisKA"/>
    <property type="match status" value="1"/>
</dbReference>
<dbReference type="GO" id="GO:0000155">
    <property type="term" value="F:phosphorelay sensor kinase activity"/>
    <property type="evidence" value="ECO:0007669"/>
    <property type="project" value="InterPro"/>
</dbReference>
<feature type="chain" id="PRO_5027112654" description="histidine kinase" evidence="7">
    <location>
        <begin position="22"/>
        <end position="369"/>
    </location>
</feature>
<keyword evidence="6" id="KW-1133">Transmembrane helix</keyword>
<dbReference type="Gene3D" id="3.30.565.10">
    <property type="entry name" value="Histidine kinase-like ATPase, C-terminal domain"/>
    <property type="match status" value="1"/>
</dbReference>